<sequence length="150" mass="16016">MPRANEGVTAAQVADEFSRTAKVLVRHFNERLGEHGVSTPRSRLVVEVARSQPVRLTELALAVGIAQGTASTLVDALVRDGLLERQTSADDRRSVLLRVTAQGAALAQEWTAGYELAAEELFRPLAPEQLSTLVDILRTLSAGEASAAGD</sequence>
<evidence type="ECO:0000256" key="3">
    <source>
        <dbReference type="ARBA" id="ARBA00023163"/>
    </source>
</evidence>
<evidence type="ECO:0000259" key="4">
    <source>
        <dbReference type="PROSITE" id="PS50995"/>
    </source>
</evidence>
<dbReference type="PROSITE" id="PS01117">
    <property type="entry name" value="HTH_MARR_1"/>
    <property type="match status" value="1"/>
</dbReference>
<dbReference type="InterPro" id="IPR036390">
    <property type="entry name" value="WH_DNA-bd_sf"/>
</dbReference>
<dbReference type="PANTHER" id="PTHR33164">
    <property type="entry name" value="TRANSCRIPTIONAL REGULATOR, MARR FAMILY"/>
    <property type="match status" value="1"/>
</dbReference>
<accession>A0A1I0L5I7</accession>
<dbReference type="InterPro" id="IPR036388">
    <property type="entry name" value="WH-like_DNA-bd_sf"/>
</dbReference>
<dbReference type="InterPro" id="IPR000835">
    <property type="entry name" value="HTH_MarR-typ"/>
</dbReference>
<name>A0A1I0L5I7_9ACTN</name>
<keyword evidence="3" id="KW-0804">Transcription</keyword>
<organism evidence="5 6">
    <name type="scientific">Nonomuraea wenchangensis</name>
    <dbReference type="NCBI Taxonomy" id="568860"/>
    <lineage>
        <taxon>Bacteria</taxon>
        <taxon>Bacillati</taxon>
        <taxon>Actinomycetota</taxon>
        <taxon>Actinomycetes</taxon>
        <taxon>Streptosporangiales</taxon>
        <taxon>Streptosporangiaceae</taxon>
        <taxon>Nonomuraea</taxon>
    </lineage>
</organism>
<dbReference type="SMART" id="SM00347">
    <property type="entry name" value="HTH_MARR"/>
    <property type="match status" value="1"/>
</dbReference>
<dbReference type="GO" id="GO:0006950">
    <property type="term" value="P:response to stress"/>
    <property type="evidence" value="ECO:0007669"/>
    <property type="project" value="TreeGrafter"/>
</dbReference>
<keyword evidence="1" id="KW-0805">Transcription regulation</keyword>
<keyword evidence="6" id="KW-1185">Reference proteome</keyword>
<dbReference type="AlphaFoldDB" id="A0A1I0L5I7"/>
<dbReference type="Proteomes" id="UP000199361">
    <property type="component" value="Unassembled WGS sequence"/>
</dbReference>
<dbReference type="Gene3D" id="1.10.10.10">
    <property type="entry name" value="Winged helix-like DNA-binding domain superfamily/Winged helix DNA-binding domain"/>
    <property type="match status" value="1"/>
</dbReference>
<dbReference type="OrthoDB" id="3528579at2"/>
<dbReference type="InterPro" id="IPR023187">
    <property type="entry name" value="Tscrpt_reg_MarR-type_CS"/>
</dbReference>
<dbReference type="RefSeq" id="WP_091088794.1">
    <property type="nucleotide sequence ID" value="NZ_FOHX01000012.1"/>
</dbReference>
<proteinExistence type="predicted"/>
<evidence type="ECO:0000256" key="1">
    <source>
        <dbReference type="ARBA" id="ARBA00023015"/>
    </source>
</evidence>
<dbReference type="GO" id="GO:0003700">
    <property type="term" value="F:DNA-binding transcription factor activity"/>
    <property type="evidence" value="ECO:0007669"/>
    <property type="project" value="InterPro"/>
</dbReference>
<dbReference type="Pfam" id="PF01047">
    <property type="entry name" value="MarR"/>
    <property type="match status" value="1"/>
</dbReference>
<evidence type="ECO:0000313" key="5">
    <source>
        <dbReference type="EMBL" id="SEU35048.1"/>
    </source>
</evidence>
<dbReference type="SUPFAM" id="SSF46785">
    <property type="entry name" value="Winged helix' DNA-binding domain"/>
    <property type="match status" value="1"/>
</dbReference>
<evidence type="ECO:0000313" key="6">
    <source>
        <dbReference type="Proteomes" id="UP000199361"/>
    </source>
</evidence>
<gene>
    <name evidence="5" type="ORF">SAMN05421811_112176</name>
</gene>
<dbReference type="InterPro" id="IPR039422">
    <property type="entry name" value="MarR/SlyA-like"/>
</dbReference>
<dbReference type="PRINTS" id="PR00598">
    <property type="entry name" value="HTHMARR"/>
</dbReference>
<dbReference type="EMBL" id="FOHX01000012">
    <property type="protein sequence ID" value="SEU35048.1"/>
    <property type="molecule type" value="Genomic_DNA"/>
</dbReference>
<reference evidence="5 6" key="1">
    <citation type="submission" date="2016-10" db="EMBL/GenBank/DDBJ databases">
        <authorList>
            <person name="de Groot N.N."/>
        </authorList>
    </citation>
    <scope>NUCLEOTIDE SEQUENCE [LARGE SCALE GENOMIC DNA]</scope>
    <source>
        <strain evidence="5 6">CGMCC 4.5598</strain>
    </source>
</reference>
<dbReference type="PROSITE" id="PS50995">
    <property type="entry name" value="HTH_MARR_2"/>
    <property type="match status" value="1"/>
</dbReference>
<keyword evidence="2 5" id="KW-0238">DNA-binding</keyword>
<feature type="domain" description="HTH marR-type" evidence="4">
    <location>
        <begin position="10"/>
        <end position="142"/>
    </location>
</feature>
<dbReference type="GO" id="GO:0003677">
    <property type="term" value="F:DNA binding"/>
    <property type="evidence" value="ECO:0007669"/>
    <property type="project" value="UniProtKB-KW"/>
</dbReference>
<protein>
    <submittedName>
        <fullName evidence="5">DNA-binding transcriptional regulator, MarR family</fullName>
    </submittedName>
</protein>
<dbReference type="PANTHER" id="PTHR33164:SF43">
    <property type="entry name" value="HTH-TYPE TRANSCRIPTIONAL REPRESSOR YETL"/>
    <property type="match status" value="1"/>
</dbReference>
<evidence type="ECO:0000256" key="2">
    <source>
        <dbReference type="ARBA" id="ARBA00023125"/>
    </source>
</evidence>